<accession>A0A0E3UZJ6</accession>
<dbReference type="SMART" id="SM01321">
    <property type="entry name" value="Y1_Tnp"/>
    <property type="match status" value="1"/>
</dbReference>
<reference evidence="2 3" key="1">
    <citation type="submission" date="2014-03" db="EMBL/GenBank/DDBJ databases">
        <title>Genome of Polynucleobacter strain MWH-MoK4.</title>
        <authorList>
            <person name="Hahn M.W."/>
        </authorList>
    </citation>
    <scope>NUCLEOTIDE SEQUENCE [LARGE SCALE GENOMIC DNA]</scope>
    <source>
        <strain evidence="2 3">MWH-MoK4</strain>
    </source>
</reference>
<keyword evidence="3" id="KW-1185">Reference proteome</keyword>
<gene>
    <name evidence="2" type="ORF">CL55_00000910</name>
</gene>
<dbReference type="KEGG" id="pdq:CL55_00000910"/>
<dbReference type="GO" id="GO:0004803">
    <property type="term" value="F:transposase activity"/>
    <property type="evidence" value="ECO:0007669"/>
    <property type="project" value="InterPro"/>
</dbReference>
<dbReference type="SUPFAM" id="SSF143422">
    <property type="entry name" value="Transposase IS200-like"/>
    <property type="match status" value="1"/>
</dbReference>
<dbReference type="InterPro" id="IPR002686">
    <property type="entry name" value="Transposase_17"/>
</dbReference>
<dbReference type="PANTHER" id="PTHR34322">
    <property type="entry name" value="TRANSPOSASE, Y1_TNP DOMAIN-CONTAINING"/>
    <property type="match status" value="1"/>
</dbReference>
<dbReference type="OrthoDB" id="9814067at2"/>
<evidence type="ECO:0000259" key="1">
    <source>
        <dbReference type="SMART" id="SM01321"/>
    </source>
</evidence>
<organism evidence="2 3">
    <name type="scientific">Polynucleobacter duraquae</name>
    <dbReference type="NCBI Taxonomy" id="1835254"/>
    <lineage>
        <taxon>Bacteria</taxon>
        <taxon>Pseudomonadati</taxon>
        <taxon>Pseudomonadota</taxon>
        <taxon>Betaproteobacteria</taxon>
        <taxon>Burkholderiales</taxon>
        <taxon>Burkholderiaceae</taxon>
        <taxon>Polynucleobacter</taxon>
    </lineage>
</organism>
<sequence>MARQARTIIPGQAMHVMVRGNNRETLFFGDADRRIYLDWLREAAKQFGSAVHAFALMPNHVHLLMTPHNDDSLAKTMQSLGRRYAQYFNQQQQRSGTIWEGRYRSSLIDPDYFLRCQRFIELNPVRSGFELSPQASTWTSFASHIGGNAEPWLVDHQHFWRLGNTPFERQMNWATFVKEGAPHWEDRQINEALVRSKPWISDVYAKKLFKDNPEQALIRRRGRPKKLILANSIA</sequence>
<dbReference type="EMBL" id="CP007501">
    <property type="protein sequence ID" value="AKD24424.1"/>
    <property type="molecule type" value="Genomic_DNA"/>
</dbReference>
<name>A0A0E3UZJ6_9BURK</name>
<evidence type="ECO:0000313" key="3">
    <source>
        <dbReference type="Proteomes" id="UP000061135"/>
    </source>
</evidence>
<dbReference type="STRING" id="1835254.CL55_00000910"/>
<feature type="domain" description="Transposase IS200-like" evidence="1">
    <location>
        <begin position="9"/>
        <end position="123"/>
    </location>
</feature>
<dbReference type="PATRIC" id="fig|576611.7.peg.91"/>
<dbReference type="GO" id="GO:0006313">
    <property type="term" value="P:DNA transposition"/>
    <property type="evidence" value="ECO:0007669"/>
    <property type="project" value="InterPro"/>
</dbReference>
<protein>
    <submittedName>
        <fullName evidence="2">Transposase</fullName>
    </submittedName>
</protein>
<dbReference type="HOGENOM" id="CLU_068226_1_2_4"/>
<dbReference type="PANTHER" id="PTHR34322:SF2">
    <property type="entry name" value="TRANSPOSASE IS200-LIKE DOMAIN-CONTAINING PROTEIN"/>
    <property type="match status" value="1"/>
</dbReference>
<dbReference type="Pfam" id="PF01797">
    <property type="entry name" value="Y1_Tnp"/>
    <property type="match status" value="1"/>
</dbReference>
<dbReference type="Proteomes" id="UP000061135">
    <property type="component" value="Chromosome"/>
</dbReference>
<evidence type="ECO:0000313" key="2">
    <source>
        <dbReference type="EMBL" id="AKD24424.1"/>
    </source>
</evidence>
<proteinExistence type="predicted"/>
<dbReference type="RefSeq" id="WP_046329401.1">
    <property type="nucleotide sequence ID" value="NZ_CP007501.1"/>
</dbReference>
<dbReference type="GO" id="GO:0003677">
    <property type="term" value="F:DNA binding"/>
    <property type="evidence" value="ECO:0007669"/>
    <property type="project" value="InterPro"/>
</dbReference>
<dbReference type="InterPro" id="IPR036515">
    <property type="entry name" value="Transposase_17_sf"/>
</dbReference>
<dbReference type="AlphaFoldDB" id="A0A0E3UZJ6"/>
<dbReference type="Gene3D" id="3.30.70.1290">
    <property type="entry name" value="Transposase IS200-like"/>
    <property type="match status" value="1"/>
</dbReference>